<evidence type="ECO:0000313" key="3">
    <source>
        <dbReference type="EMBL" id="CAA0107247.1"/>
    </source>
</evidence>
<dbReference type="EMBL" id="CACSIK010000002">
    <property type="protein sequence ID" value="CAA0107247.1"/>
    <property type="molecule type" value="Genomic_DNA"/>
</dbReference>
<sequence length="594" mass="67776">MELLTLEITPSGPFGWGSGQLEFGKGITQLYAKTGSGKTPVISAVSYALGYHHEFRNDIVEKCHSARLEVGLLGSRFLFERLLSDTFKIYVYEEMDGAYYLNQLFDNEKDFSGFLFEKIGYKMPVLSTTQSKQASVYINTFFPLFVLNQLSGYNDLYKPLKGSFIKDQSSEMMRIALGISAKNPFGKNKILKIYQTRSEAINERLVSLRGVQAQLSTKEIELANVDELMQEEEDLKTRIETLRSQDKDEDFGLKNLRVAINRKSEVLSGLVRESRKINSRKLSNERIREEISGEIFTLSLNEEAASAFRKSMDICQNNNCGIFAEETKGYGKELLYLKDQIKNMESTYKLLSEEGEDISFEISRLEVDIKRDKELLSDVTEKKGIDQIAALAKELSSRLVDINLLKGRREKYDEISESIIKLESERNEVLDSISDLKPSGGEKNILLEKRRRQLEGYIDRWLEIIGTRNTYGSASVDKDFKLLIGEEKLSQFGGATLTRMVLAFHAALIELILVEKLPFPGFLILDTPKQHELENEDFDKYIKELKVLSATYKHVQFIFSATSYLYDGDDKDKCWRPGFAIGADNMYLGQVRVD</sequence>
<evidence type="ECO:0000256" key="1">
    <source>
        <dbReference type="SAM" id="Coils"/>
    </source>
</evidence>
<organism evidence="2 5">
    <name type="scientific">Zhongshania aliphaticivorans</name>
    <dbReference type="NCBI Taxonomy" id="1470434"/>
    <lineage>
        <taxon>Bacteria</taxon>
        <taxon>Pseudomonadati</taxon>
        <taxon>Pseudomonadota</taxon>
        <taxon>Gammaproteobacteria</taxon>
        <taxon>Cellvibrionales</taxon>
        <taxon>Spongiibacteraceae</taxon>
        <taxon>Zhongshania</taxon>
    </lineage>
</organism>
<evidence type="ECO:0000313" key="5">
    <source>
        <dbReference type="Proteomes" id="UP000439591"/>
    </source>
</evidence>
<name>A0A5S9PR39_9GAMM</name>
<gene>
    <name evidence="3" type="ORF">IHBHHGIJ_03043</name>
    <name evidence="2" type="ORF">KFEGEMFD_02417</name>
</gene>
<dbReference type="Proteomes" id="UP000439591">
    <property type="component" value="Unassembled WGS sequence"/>
</dbReference>
<reference evidence="4 5" key="1">
    <citation type="submission" date="2019-11" db="EMBL/GenBank/DDBJ databases">
        <authorList>
            <person name="Holert J."/>
        </authorList>
    </citation>
    <scope>NUCLEOTIDE SEQUENCE [LARGE SCALE GENOMIC DNA]</scope>
    <source>
        <strain evidence="2">BC3_2A</strain>
        <strain evidence="3">SB11_1A</strain>
    </source>
</reference>
<evidence type="ECO:0000313" key="2">
    <source>
        <dbReference type="EMBL" id="CAA0107140.1"/>
    </source>
</evidence>
<dbReference type="EMBL" id="CACSIM010000003">
    <property type="protein sequence ID" value="CAA0107140.1"/>
    <property type="molecule type" value="Genomic_DNA"/>
</dbReference>
<dbReference type="OrthoDB" id="6637274at2"/>
<evidence type="ECO:0008006" key="6">
    <source>
        <dbReference type="Google" id="ProtNLM"/>
    </source>
</evidence>
<evidence type="ECO:0000313" key="4">
    <source>
        <dbReference type="Proteomes" id="UP000435877"/>
    </source>
</evidence>
<dbReference type="InterPro" id="IPR027417">
    <property type="entry name" value="P-loop_NTPase"/>
</dbReference>
<feature type="coiled-coil region" evidence="1">
    <location>
        <begin position="215"/>
        <end position="245"/>
    </location>
</feature>
<dbReference type="Proteomes" id="UP000435877">
    <property type="component" value="Unassembled WGS sequence"/>
</dbReference>
<protein>
    <recommendedName>
        <fullName evidence="6">Rad50/SbcC-type AAA domain-containing protein</fullName>
    </recommendedName>
</protein>
<keyword evidence="1" id="KW-0175">Coiled coil</keyword>
<proteinExistence type="predicted"/>
<dbReference type="RefSeq" id="WP_159269739.1">
    <property type="nucleotide sequence ID" value="NZ_CACSIK010000002.1"/>
</dbReference>
<dbReference type="AlphaFoldDB" id="A0A5S9PR39"/>
<accession>A0A5S9PR39</accession>
<dbReference type="Gene3D" id="3.40.50.300">
    <property type="entry name" value="P-loop containing nucleotide triphosphate hydrolases"/>
    <property type="match status" value="1"/>
</dbReference>
<keyword evidence="4" id="KW-1185">Reference proteome</keyword>